<dbReference type="PROSITE" id="PS00455">
    <property type="entry name" value="AMP_BINDING"/>
    <property type="match status" value="1"/>
</dbReference>
<gene>
    <name evidence="4" type="ORF">MM239_14000</name>
</gene>
<evidence type="ECO:0000256" key="1">
    <source>
        <dbReference type="ARBA" id="ARBA00006432"/>
    </source>
</evidence>
<protein>
    <submittedName>
        <fullName evidence="4">AMP-binding protein</fullName>
    </submittedName>
</protein>
<dbReference type="Pfam" id="PF00501">
    <property type="entry name" value="AMP-binding"/>
    <property type="match status" value="1"/>
</dbReference>
<evidence type="ECO:0000313" key="5">
    <source>
        <dbReference type="Proteomes" id="UP001165489"/>
    </source>
</evidence>
<dbReference type="EMBL" id="JAKZGP010000039">
    <property type="protein sequence ID" value="MCH7410515.1"/>
    <property type="molecule type" value="Genomic_DNA"/>
</dbReference>
<dbReference type="InterPro" id="IPR000873">
    <property type="entry name" value="AMP-dep_synth/lig_dom"/>
</dbReference>
<name>A0ABS9V3D9_9BACT</name>
<organism evidence="4 5">
    <name type="scientific">Belliella filtrata</name>
    <dbReference type="NCBI Taxonomy" id="2923435"/>
    <lineage>
        <taxon>Bacteria</taxon>
        <taxon>Pseudomonadati</taxon>
        <taxon>Bacteroidota</taxon>
        <taxon>Cytophagia</taxon>
        <taxon>Cytophagales</taxon>
        <taxon>Cyclobacteriaceae</taxon>
        <taxon>Belliella</taxon>
    </lineage>
</organism>
<dbReference type="Gene3D" id="3.40.50.12780">
    <property type="entry name" value="N-terminal domain of ligase-like"/>
    <property type="match status" value="1"/>
</dbReference>
<dbReference type="RefSeq" id="WP_241348878.1">
    <property type="nucleotide sequence ID" value="NZ_JAKZGP010000039.1"/>
</dbReference>
<dbReference type="InterPro" id="IPR020845">
    <property type="entry name" value="AMP-binding_CS"/>
</dbReference>
<evidence type="ECO:0000256" key="2">
    <source>
        <dbReference type="ARBA" id="ARBA00022598"/>
    </source>
</evidence>
<sequence>MGHIFLAHRSYSFEEVMSGQWHESDPYYAACLSFCQEWLNGKDFFFQLTSGSTGKPKSIQLGRSQMIASAQATSDFFNIKKSPRLLVCINTAMIGGKMMLVRGMLWDADIYITLPNARPFEANWLQLDFDFVAMVPMQVAASLNNARDLKWLCQIDKLIIGGASSSPELISQIQDHNIHAYQTYGMTETVSHIAVADLSKDDLIYHALPSVKIGVNASQCLWIEAPMALERHLQTNDIVTLETASSFRWLGRADFVINTGGVKVHPEILEAQIDKLVKEIYGPIKYFVAGETDEKLGQRIVLIIEHASDEKKEYILRMQLKENLEKYHVPKQIYAIEAFAYTDSTKINRQKTLSLCGFNQF</sequence>
<reference evidence="4" key="1">
    <citation type="submission" date="2022-03" db="EMBL/GenBank/DDBJ databases">
        <title>De novo assembled genomes of Belliella spp. (Cyclobacteriaceae) strains.</title>
        <authorList>
            <person name="Szabo A."/>
            <person name="Korponai K."/>
            <person name="Felfoldi T."/>
        </authorList>
    </citation>
    <scope>NUCLEOTIDE SEQUENCE</scope>
    <source>
        <strain evidence="4">DSM 111904</strain>
    </source>
</reference>
<evidence type="ECO:0000313" key="4">
    <source>
        <dbReference type="EMBL" id="MCH7410515.1"/>
    </source>
</evidence>
<dbReference type="PANTHER" id="PTHR43201:SF5">
    <property type="entry name" value="MEDIUM-CHAIN ACYL-COA LIGASE ACSF2, MITOCHONDRIAL"/>
    <property type="match status" value="1"/>
</dbReference>
<dbReference type="SUPFAM" id="SSF56801">
    <property type="entry name" value="Acetyl-CoA synthetase-like"/>
    <property type="match status" value="1"/>
</dbReference>
<keyword evidence="2" id="KW-0436">Ligase</keyword>
<dbReference type="InterPro" id="IPR045851">
    <property type="entry name" value="AMP-bd_C_sf"/>
</dbReference>
<proteinExistence type="inferred from homology"/>
<dbReference type="Proteomes" id="UP001165489">
    <property type="component" value="Unassembled WGS sequence"/>
</dbReference>
<dbReference type="PANTHER" id="PTHR43201">
    <property type="entry name" value="ACYL-COA SYNTHETASE"/>
    <property type="match status" value="1"/>
</dbReference>
<keyword evidence="5" id="KW-1185">Reference proteome</keyword>
<feature type="domain" description="AMP-dependent synthetase/ligase" evidence="3">
    <location>
        <begin position="44"/>
        <end position="197"/>
    </location>
</feature>
<evidence type="ECO:0000259" key="3">
    <source>
        <dbReference type="Pfam" id="PF00501"/>
    </source>
</evidence>
<dbReference type="InterPro" id="IPR042099">
    <property type="entry name" value="ANL_N_sf"/>
</dbReference>
<accession>A0ABS9V3D9</accession>
<comment type="caution">
    <text evidence="4">The sequence shown here is derived from an EMBL/GenBank/DDBJ whole genome shotgun (WGS) entry which is preliminary data.</text>
</comment>
<comment type="similarity">
    <text evidence="1">Belongs to the ATP-dependent AMP-binding enzyme family.</text>
</comment>
<dbReference type="Gene3D" id="3.30.300.30">
    <property type="match status" value="1"/>
</dbReference>